<evidence type="ECO:0000256" key="2">
    <source>
        <dbReference type="ARBA" id="ARBA00022771"/>
    </source>
</evidence>
<evidence type="ECO:0000259" key="4">
    <source>
        <dbReference type="Pfam" id="PF04500"/>
    </source>
</evidence>
<dbReference type="Proteomes" id="UP000823941">
    <property type="component" value="Chromosome 17"/>
</dbReference>
<keyword evidence="3" id="KW-0862">Zinc</keyword>
<dbReference type="Pfam" id="PF04500">
    <property type="entry name" value="FLYWCH"/>
    <property type="match status" value="1"/>
</dbReference>
<feature type="domain" description="MULE transposase" evidence="5">
    <location>
        <begin position="187"/>
        <end position="281"/>
    </location>
</feature>
<dbReference type="PANTHER" id="PTHR47160:SF10">
    <property type="entry name" value="MULE TRANSPOSASE DOMAIN-CONTAINING PROTEIN"/>
    <property type="match status" value="1"/>
</dbReference>
<dbReference type="InterPro" id="IPR007588">
    <property type="entry name" value="Znf_FLYWCH"/>
</dbReference>
<dbReference type="Gene3D" id="2.20.25.240">
    <property type="match status" value="1"/>
</dbReference>
<evidence type="ECO:0000313" key="6">
    <source>
        <dbReference type="EMBL" id="KAG7302441.1"/>
    </source>
</evidence>
<dbReference type="Pfam" id="PF10551">
    <property type="entry name" value="MULE"/>
    <property type="match status" value="1"/>
</dbReference>
<proteinExistence type="predicted"/>
<evidence type="ECO:0000313" key="7">
    <source>
        <dbReference type="Proteomes" id="UP000823941"/>
    </source>
</evidence>
<keyword evidence="1" id="KW-0479">Metal-binding</keyword>
<evidence type="ECO:0000256" key="1">
    <source>
        <dbReference type="ARBA" id="ARBA00022723"/>
    </source>
</evidence>
<reference evidence="6 7" key="1">
    <citation type="submission" date="2021-06" db="EMBL/GenBank/DDBJ databases">
        <title>A haploid diamondback moth (Plutella xylostella L.) genome assembly resolves 31 chromosomes and identifies a diamide resistance mutation.</title>
        <authorList>
            <person name="Ward C.M."/>
            <person name="Perry K.D."/>
            <person name="Baker G."/>
            <person name="Powis K."/>
            <person name="Heckel D.G."/>
            <person name="Baxter S.W."/>
        </authorList>
    </citation>
    <scope>NUCLEOTIDE SEQUENCE [LARGE SCALE GENOMIC DNA]</scope>
    <source>
        <strain evidence="6 7">LV</strain>
        <tissue evidence="6">Single pupa</tissue>
    </source>
</reference>
<accession>A0ABQ7QB45</accession>
<sequence length="466" mass="53936">MGVKLEINGFVFEKNAVQSNRYYWACELRRNKQYSCKSRIITVYDRESEKHTLVSRNDKEHNHDPDVLRANVANVINIIKQDSIEHTTKKPSQIINDSIATTLPEIRAYLPTQRKLRQVIHRSKKKMSKLIKEPENIDFELDMSILQGDDDEEADLIVKDKMFNGKRIIIYTTKVLLTILGQSKFYLMDGTFKITPNVFTQLYTIHGSTHQNKTFPMVIGLLSHKDKASYDSFFEMILECCESAGINLCPRYCIMDFEKASRLSIRQYFDNVAIKGCNFHLGQIIYRRIQSQGFQTLYGKNITFATEMKCLFALSYLSPDDIPAYFDEWRRNISPEAEVIAQWFSENYINGTSTSAPKYEPHQWSTKELIDQNIPRTQNNAEAWHHRINTIAGANHIGFYKLSIQLIKELKFSLMEVDKLSIGAPLPARKKKVLDKIYRIQGIINNQADYTKSGFLRAIGANLRLM</sequence>
<organism evidence="6 7">
    <name type="scientific">Plutella xylostella</name>
    <name type="common">Diamondback moth</name>
    <name type="synonym">Plutella maculipennis</name>
    <dbReference type="NCBI Taxonomy" id="51655"/>
    <lineage>
        <taxon>Eukaryota</taxon>
        <taxon>Metazoa</taxon>
        <taxon>Ecdysozoa</taxon>
        <taxon>Arthropoda</taxon>
        <taxon>Hexapoda</taxon>
        <taxon>Insecta</taxon>
        <taxon>Pterygota</taxon>
        <taxon>Neoptera</taxon>
        <taxon>Endopterygota</taxon>
        <taxon>Lepidoptera</taxon>
        <taxon>Glossata</taxon>
        <taxon>Ditrysia</taxon>
        <taxon>Yponomeutoidea</taxon>
        <taxon>Plutellidae</taxon>
        <taxon>Plutella</taxon>
    </lineage>
</organism>
<protein>
    <recommendedName>
        <fullName evidence="8">MULE transposase domain-containing protein</fullName>
    </recommendedName>
</protein>
<dbReference type="PANTHER" id="PTHR47160">
    <property type="entry name" value="PUTATIVE-RELATED"/>
    <property type="match status" value="1"/>
</dbReference>
<keyword evidence="2" id="KW-0863">Zinc-finger</keyword>
<feature type="domain" description="FLYWCH-type" evidence="4">
    <location>
        <begin position="3"/>
        <end position="63"/>
    </location>
</feature>
<gene>
    <name evidence="6" type="ORF">JYU34_012346</name>
</gene>
<evidence type="ECO:0000256" key="3">
    <source>
        <dbReference type="ARBA" id="ARBA00022833"/>
    </source>
</evidence>
<name>A0ABQ7QB45_PLUXY</name>
<evidence type="ECO:0000259" key="5">
    <source>
        <dbReference type="Pfam" id="PF10551"/>
    </source>
</evidence>
<keyword evidence="7" id="KW-1185">Reference proteome</keyword>
<comment type="caution">
    <text evidence="6">The sequence shown here is derived from an EMBL/GenBank/DDBJ whole genome shotgun (WGS) entry which is preliminary data.</text>
</comment>
<dbReference type="InterPro" id="IPR018289">
    <property type="entry name" value="MULE_transposase_dom"/>
</dbReference>
<dbReference type="EMBL" id="JAHIBW010000017">
    <property type="protein sequence ID" value="KAG7302441.1"/>
    <property type="molecule type" value="Genomic_DNA"/>
</dbReference>
<evidence type="ECO:0008006" key="8">
    <source>
        <dbReference type="Google" id="ProtNLM"/>
    </source>
</evidence>